<evidence type="ECO:0000313" key="3">
    <source>
        <dbReference type="EMBL" id="NYG97880.1"/>
    </source>
</evidence>
<keyword evidence="1" id="KW-0472">Membrane</keyword>
<dbReference type="EC" id="1.3.3.4" evidence="3"/>
<accession>A0A852Y930</accession>
<keyword evidence="4" id="KW-1185">Reference proteome</keyword>
<reference evidence="3 4" key="1">
    <citation type="submission" date="2020-07" db="EMBL/GenBank/DDBJ databases">
        <title>Sequencing the genomes of 1000 actinobacteria strains.</title>
        <authorList>
            <person name="Klenk H.-P."/>
        </authorList>
    </citation>
    <scope>NUCLEOTIDE SEQUENCE [LARGE SCALE GENOMIC DNA]</scope>
    <source>
        <strain evidence="3 4">DSM 23141</strain>
    </source>
</reference>
<dbReference type="Gene3D" id="3.50.50.60">
    <property type="entry name" value="FAD/NAD(P)-binding domain"/>
    <property type="match status" value="1"/>
</dbReference>
<dbReference type="InterPro" id="IPR050464">
    <property type="entry name" value="Zeta_carotene_desat/Oxidored"/>
</dbReference>
<keyword evidence="3" id="KW-0560">Oxidoreductase</keyword>
<dbReference type="InterPro" id="IPR036188">
    <property type="entry name" value="FAD/NAD-bd_sf"/>
</dbReference>
<dbReference type="SUPFAM" id="SSF54373">
    <property type="entry name" value="FAD-linked reductases, C-terminal domain"/>
    <property type="match status" value="1"/>
</dbReference>
<feature type="domain" description="Amine oxidase" evidence="2">
    <location>
        <begin position="22"/>
        <end position="314"/>
    </location>
</feature>
<dbReference type="PANTHER" id="PTHR42923">
    <property type="entry name" value="PROTOPORPHYRINOGEN OXIDASE"/>
    <property type="match status" value="1"/>
</dbReference>
<dbReference type="Gene3D" id="1.10.3110.10">
    <property type="entry name" value="protoporphyrinogen ix oxidase, domain 3"/>
    <property type="match status" value="1"/>
</dbReference>
<dbReference type="Proteomes" id="UP000553888">
    <property type="component" value="Unassembled WGS sequence"/>
</dbReference>
<dbReference type="SUPFAM" id="SSF51905">
    <property type="entry name" value="FAD/NAD(P)-binding domain"/>
    <property type="match status" value="1"/>
</dbReference>
<evidence type="ECO:0000256" key="1">
    <source>
        <dbReference type="SAM" id="Phobius"/>
    </source>
</evidence>
<comment type="caution">
    <text evidence="3">The sequence shown here is derived from an EMBL/GenBank/DDBJ whole genome shotgun (WGS) entry which is preliminary data.</text>
</comment>
<organism evidence="3 4">
    <name type="scientific">Schumannella luteola</name>
    <dbReference type="NCBI Taxonomy" id="472059"/>
    <lineage>
        <taxon>Bacteria</taxon>
        <taxon>Bacillati</taxon>
        <taxon>Actinomycetota</taxon>
        <taxon>Actinomycetes</taxon>
        <taxon>Micrococcales</taxon>
        <taxon>Microbacteriaceae</taxon>
        <taxon>Schumannella</taxon>
    </lineage>
</organism>
<dbReference type="EMBL" id="JACBZY010000001">
    <property type="protein sequence ID" value="NYG97880.1"/>
    <property type="molecule type" value="Genomic_DNA"/>
</dbReference>
<protein>
    <submittedName>
        <fullName evidence="3">Oxygen-dependent protoporphyrinogen oxidase</fullName>
        <ecNumber evidence="3">1.3.3.4</ecNumber>
    </submittedName>
</protein>
<dbReference type="RefSeq" id="WP_343046570.1">
    <property type="nucleotide sequence ID" value="NZ_JACBZY010000001.1"/>
</dbReference>
<dbReference type="Gene3D" id="3.90.660.20">
    <property type="entry name" value="Protoporphyrinogen oxidase, mitochondrial, domain 2"/>
    <property type="match status" value="1"/>
</dbReference>
<gene>
    <name evidence="3" type="ORF">BJ979_000506</name>
</gene>
<keyword evidence="1" id="KW-0812">Transmembrane</keyword>
<dbReference type="PANTHER" id="PTHR42923:SF3">
    <property type="entry name" value="PROTOPORPHYRINOGEN OXIDASE"/>
    <property type="match status" value="1"/>
</dbReference>
<dbReference type="InterPro" id="IPR002937">
    <property type="entry name" value="Amino_oxidase"/>
</dbReference>
<sequence>MTDRAQRPEDYATTYVIGAGVGGLVLAWELARRGRPVVVLEASDRAGGQLARQTVAGLDLDAAAESFATRGGTVATLVGELGLADDVVTPAETPAWLHRADGSSTPLPATSILGIPGVPMAADVIAAVGGGGAWRAQLDSLIPGLVAAKSTTLGELVRRRMGVGVLEGLVAPVVRGVHSMHPDELPIDRAAPGLIGAMRREGSLARAVQSLRERAPAGSQVAGLRGGVHRIVDALVAEIERFGGEVRTGVRVASIEPAQADAHVELPASAGLDARNPAEAGNSVITTEAGERFEGQVVLATPALLPAEARPESREITLVTLVVDAPGLDSAPRGTGVLVAADAPGVVARALTHATAKWAWLAEAGAASAPGRSRHVLRLSYDERPADPAAQALADASALTGVPLADPVGTAIATWSRASRAVHAVDGMHLVGEAGSGTGLAAVVAGAREQAGRLLGSSGDDSAPA</sequence>
<dbReference type="Pfam" id="PF01593">
    <property type="entry name" value="Amino_oxidase"/>
    <property type="match status" value="1"/>
</dbReference>
<keyword evidence="1" id="KW-1133">Transmembrane helix</keyword>
<feature type="transmembrane region" description="Helical" evidence="1">
    <location>
        <begin position="12"/>
        <end position="31"/>
    </location>
</feature>
<evidence type="ECO:0000259" key="2">
    <source>
        <dbReference type="Pfam" id="PF01593"/>
    </source>
</evidence>
<proteinExistence type="predicted"/>
<name>A0A852Y930_9MICO</name>
<evidence type="ECO:0000313" key="4">
    <source>
        <dbReference type="Proteomes" id="UP000553888"/>
    </source>
</evidence>
<dbReference type="GO" id="GO:0004729">
    <property type="term" value="F:oxygen-dependent protoporphyrinogen oxidase activity"/>
    <property type="evidence" value="ECO:0007669"/>
    <property type="project" value="UniProtKB-EC"/>
</dbReference>
<dbReference type="AlphaFoldDB" id="A0A852Y930"/>